<dbReference type="EMBL" id="QMQV01000149">
    <property type="protein sequence ID" value="RLE47152.1"/>
    <property type="molecule type" value="Genomic_DNA"/>
</dbReference>
<organism evidence="1 2">
    <name type="scientific">Thermoproteota archaeon</name>
    <dbReference type="NCBI Taxonomy" id="2056631"/>
    <lineage>
        <taxon>Archaea</taxon>
        <taxon>Thermoproteota</taxon>
    </lineage>
</organism>
<dbReference type="AlphaFoldDB" id="A0A497EL30"/>
<proteinExistence type="predicted"/>
<protein>
    <submittedName>
        <fullName evidence="1">Uncharacterized protein</fullName>
    </submittedName>
</protein>
<dbReference type="Proteomes" id="UP000278475">
    <property type="component" value="Unassembled WGS sequence"/>
</dbReference>
<name>A0A497EL30_9CREN</name>
<evidence type="ECO:0000313" key="1">
    <source>
        <dbReference type="EMBL" id="RLE47152.1"/>
    </source>
</evidence>
<gene>
    <name evidence="1" type="ORF">DRJ31_09310</name>
</gene>
<accession>A0A497EL30</accession>
<evidence type="ECO:0000313" key="2">
    <source>
        <dbReference type="Proteomes" id="UP000278475"/>
    </source>
</evidence>
<reference evidence="1 2" key="1">
    <citation type="submission" date="2018-06" db="EMBL/GenBank/DDBJ databases">
        <title>Extensive metabolic versatility and redundancy in microbially diverse, dynamic hydrothermal sediments.</title>
        <authorList>
            <person name="Dombrowski N."/>
            <person name="Teske A."/>
            <person name="Baker B.J."/>
        </authorList>
    </citation>
    <scope>NUCLEOTIDE SEQUENCE [LARGE SCALE GENOMIC DNA]</scope>
    <source>
        <strain evidence="1">B66_G16</strain>
    </source>
</reference>
<sequence>MFKTHLSNKLFVDINSVRREKFFFEGDDIKLRYKSDIIFLSDYTKVASWKSFETIIDIIISFNSLSTDIYTK</sequence>
<comment type="caution">
    <text evidence="1">The sequence shown here is derived from an EMBL/GenBank/DDBJ whole genome shotgun (WGS) entry which is preliminary data.</text>
</comment>